<keyword evidence="2" id="KW-1185">Reference proteome</keyword>
<dbReference type="KEGG" id="vg:15011113"/>
<protein>
    <submittedName>
        <fullName evidence="1">Uncharacterized protein</fullName>
    </submittedName>
</protein>
<proteinExistence type="predicted"/>
<name>M4QS45_9CAUD</name>
<sequence>MTNQQHQSAQETFSVLDLATERCLDLIKQKITDVVVTDLTLQLEKEIRSETEKLLADLTIEQFFVQDPMSYSHRLQHIIRWERNKESTKRRVEYKSEVVDVTEENN</sequence>
<reference evidence="1 2" key="1">
    <citation type="submission" date="2010-10" db="EMBL/GenBank/DDBJ databases">
        <title>The Genome Sequence of Synechococcus phage S-SKS1.</title>
        <authorList>
            <consortium name="The Broad Institute Genome Sequencing Platform"/>
            <person name="Henn M.R."/>
            <person name="Clokie M."/>
            <person name="Levin J."/>
            <person name="Malboeuf C."/>
            <person name="Casali M."/>
            <person name="Russ C."/>
            <person name="Lennon N."/>
            <person name="Chapman S.B."/>
            <person name="Erlich R."/>
            <person name="Young S.K."/>
            <person name="Yandava C."/>
            <person name="Zeng Q."/>
            <person name="Alvarado L."/>
            <person name="Anderson S."/>
            <person name="Berlin A."/>
            <person name="Chen Z."/>
            <person name="Freedman E."/>
            <person name="Gellesch M."/>
            <person name="Goldberg J."/>
            <person name="Green L."/>
            <person name="Griggs A."/>
            <person name="Gujja S."/>
            <person name="Heilman E.R."/>
            <person name="Heiman D."/>
            <person name="Hollinger A."/>
            <person name="Howarth C."/>
            <person name="Larson L."/>
            <person name="Mehta T."/>
            <person name="Pearson M."/>
            <person name="Roberts A."/>
            <person name="Ryan E."/>
            <person name="Saif S."/>
            <person name="Shea T."/>
            <person name="Shenoy N."/>
            <person name="Sisk P."/>
            <person name="Stolte C."/>
            <person name="Sykes S."/>
            <person name="White J."/>
            <person name="Haas B."/>
            <person name="Nusbaum C."/>
            <person name="Birren B."/>
        </authorList>
    </citation>
    <scope>NUCLEOTIDE SEQUENCE [LARGE SCALE GENOMIC DNA]</scope>
</reference>
<accession>M4QS45</accession>
<dbReference type="RefSeq" id="YP_007674560.1">
    <property type="nucleotide sequence ID" value="NC_020851.1"/>
</dbReference>
<organism evidence="1 2">
    <name type="scientific">Synechococcus phage S-SKS1</name>
    <dbReference type="NCBI Taxonomy" id="754042"/>
    <lineage>
        <taxon>Viruses</taxon>
        <taxon>Duplodnaviria</taxon>
        <taxon>Heunggongvirae</taxon>
        <taxon>Uroviricota</taxon>
        <taxon>Caudoviricetes</taxon>
        <taxon>Llyrvirus</taxon>
        <taxon>Llyrvirus SSKS1</taxon>
    </lineage>
</organism>
<dbReference type="Proteomes" id="UP000201252">
    <property type="component" value="Segment"/>
</dbReference>
<dbReference type="GeneID" id="15011113"/>
<evidence type="ECO:0000313" key="2">
    <source>
        <dbReference type="Proteomes" id="UP000201252"/>
    </source>
</evidence>
<gene>
    <name evidence="1" type="ORF">SWZG_00202</name>
</gene>
<dbReference type="EMBL" id="HQ633071">
    <property type="protein sequence ID" value="AGH31708.1"/>
    <property type="molecule type" value="Genomic_DNA"/>
</dbReference>
<evidence type="ECO:0000313" key="1">
    <source>
        <dbReference type="EMBL" id="AGH31708.1"/>
    </source>
</evidence>